<dbReference type="EMBL" id="CAADRA010002084">
    <property type="protein sequence ID" value="VFT82654.1"/>
    <property type="molecule type" value="Genomic_DNA"/>
</dbReference>
<keyword evidence="10" id="KW-1185">Reference proteome</keyword>
<dbReference type="GO" id="GO:0016592">
    <property type="term" value="C:mediator complex"/>
    <property type="evidence" value="ECO:0007669"/>
    <property type="project" value="InterPro"/>
</dbReference>
<evidence type="ECO:0000256" key="2">
    <source>
        <dbReference type="ARBA" id="ARBA00006378"/>
    </source>
</evidence>
<evidence type="ECO:0000256" key="3">
    <source>
        <dbReference type="ARBA" id="ARBA00023015"/>
    </source>
</evidence>
<evidence type="ECO:0000313" key="10">
    <source>
        <dbReference type="Proteomes" id="UP000332933"/>
    </source>
</evidence>
<dbReference type="GO" id="GO:0003712">
    <property type="term" value="F:transcription coregulator activity"/>
    <property type="evidence" value="ECO:0007669"/>
    <property type="project" value="InterPro"/>
</dbReference>
<keyword evidence="3 7" id="KW-0805">Transcription regulation</keyword>
<dbReference type="EMBL" id="VJMH01002082">
    <property type="protein sequence ID" value="KAF0710157.1"/>
    <property type="molecule type" value="Genomic_DNA"/>
</dbReference>
<dbReference type="PANTHER" id="PTHR13186">
    <property type="entry name" value="MEDIATOR OF RNA POLYMERASE II TRANSCRIPTION SUBUNIT 31"/>
    <property type="match status" value="1"/>
</dbReference>
<name>A0A485KER8_9STRA</name>
<dbReference type="GO" id="GO:0006355">
    <property type="term" value="P:regulation of DNA-templated transcription"/>
    <property type="evidence" value="ECO:0007669"/>
    <property type="project" value="InterPro"/>
</dbReference>
<gene>
    <name evidence="9" type="primary">Aste57867_5608</name>
    <name evidence="8" type="ORF">As57867_005595</name>
    <name evidence="9" type="ORF">ASTE57867_5608</name>
</gene>
<comment type="similarity">
    <text evidence="2 7">Belongs to the Mediator complex subunit 31 family.</text>
</comment>
<protein>
    <recommendedName>
        <fullName evidence="7">Mediator of RNA polymerase II transcription subunit 31</fullName>
    </recommendedName>
</protein>
<dbReference type="Pfam" id="PF05669">
    <property type="entry name" value="Med31"/>
    <property type="match status" value="1"/>
</dbReference>
<evidence type="ECO:0000313" key="9">
    <source>
        <dbReference type="EMBL" id="VFT82654.1"/>
    </source>
</evidence>
<evidence type="ECO:0000256" key="1">
    <source>
        <dbReference type="ARBA" id="ARBA00004123"/>
    </source>
</evidence>
<dbReference type="Proteomes" id="UP000332933">
    <property type="component" value="Unassembled WGS sequence"/>
</dbReference>
<evidence type="ECO:0000313" key="8">
    <source>
        <dbReference type="EMBL" id="KAF0710157.1"/>
    </source>
</evidence>
<reference evidence="9 10" key="1">
    <citation type="submission" date="2019-03" db="EMBL/GenBank/DDBJ databases">
        <authorList>
            <person name="Gaulin E."/>
            <person name="Dumas B."/>
        </authorList>
    </citation>
    <scope>NUCLEOTIDE SEQUENCE [LARGE SCALE GENOMIC DNA]</scope>
    <source>
        <strain evidence="9">CBS 568.67</strain>
    </source>
</reference>
<evidence type="ECO:0000256" key="5">
    <source>
        <dbReference type="ARBA" id="ARBA00023163"/>
    </source>
</evidence>
<comment type="function">
    <text evidence="7">Component of the Mediator complex, a coactivator involved in the regulated transcription of nearly all RNA polymerase II-dependent genes. Mediator functions as a bridge to convey information from gene-specific regulatory proteins to the basal RNA polymerase II transcription machinery. Mediator is recruited to promoters by direct interactions with regulatory proteins and serves as a scaffold for the assembly of a functional preinitiation complex with RNA polymerase II and the general transcription factors.</text>
</comment>
<accession>A0A485KER8</accession>
<reference evidence="8" key="2">
    <citation type="submission" date="2019-06" db="EMBL/GenBank/DDBJ databases">
        <title>Genomics analysis of Aphanomyces spp. identifies a new class of oomycete effector associated with host adaptation.</title>
        <authorList>
            <person name="Gaulin E."/>
        </authorList>
    </citation>
    <scope>NUCLEOTIDE SEQUENCE</scope>
    <source>
        <strain evidence="8">CBS 578.67</strain>
    </source>
</reference>
<sequence>MELPTDDIRFQMELEFIQCLASPSYLNRMTMLVHMYFMRLLNVDLAINKYFDNPAFLNYLKYLKYWKKPEYSRYINYPHALTFLDLLDDEKFRQMIAHDNFRDLVHQQQGLHWMHAAKNRVKAMAANTPTLE</sequence>
<dbReference type="Gene3D" id="1.10.10.1340">
    <property type="entry name" value="Mediator of RNA polymerase II, submodule Med31 (Soh1)"/>
    <property type="match status" value="1"/>
</dbReference>
<proteinExistence type="inferred from homology"/>
<comment type="subcellular location">
    <subcellularLocation>
        <location evidence="1 7">Nucleus</location>
    </subcellularLocation>
</comment>
<keyword evidence="6 7" id="KW-0539">Nucleus</keyword>
<dbReference type="InterPro" id="IPR008831">
    <property type="entry name" value="Mediator_Med31"/>
</dbReference>
<comment type="subunit">
    <text evidence="7">Component of the Mediator complex.</text>
</comment>
<keyword evidence="4 7" id="KW-0010">Activator</keyword>
<evidence type="ECO:0000256" key="7">
    <source>
        <dbReference type="RuleBase" id="RU364129"/>
    </source>
</evidence>
<evidence type="ECO:0000256" key="4">
    <source>
        <dbReference type="ARBA" id="ARBA00023159"/>
    </source>
</evidence>
<dbReference type="InterPro" id="IPR038089">
    <property type="entry name" value="Med31_sf"/>
</dbReference>
<dbReference type="AlphaFoldDB" id="A0A485KER8"/>
<keyword evidence="5 7" id="KW-0804">Transcription</keyword>
<organism evidence="9 10">
    <name type="scientific">Aphanomyces stellatus</name>
    <dbReference type="NCBI Taxonomy" id="120398"/>
    <lineage>
        <taxon>Eukaryota</taxon>
        <taxon>Sar</taxon>
        <taxon>Stramenopiles</taxon>
        <taxon>Oomycota</taxon>
        <taxon>Saprolegniomycetes</taxon>
        <taxon>Saprolegniales</taxon>
        <taxon>Verrucalvaceae</taxon>
        <taxon>Aphanomyces</taxon>
    </lineage>
</organism>
<evidence type="ECO:0000256" key="6">
    <source>
        <dbReference type="ARBA" id="ARBA00023242"/>
    </source>
</evidence>
<dbReference type="OrthoDB" id="10257739at2759"/>